<evidence type="ECO:0000256" key="4">
    <source>
        <dbReference type="ARBA" id="ARBA00022801"/>
    </source>
</evidence>
<evidence type="ECO:0000256" key="3">
    <source>
        <dbReference type="ARBA" id="ARBA00022618"/>
    </source>
</evidence>
<dbReference type="GO" id="GO:0110032">
    <property type="term" value="P:positive regulation of G2/MI transition of meiotic cell cycle"/>
    <property type="evidence" value="ECO:0007669"/>
    <property type="project" value="TreeGrafter"/>
</dbReference>
<dbReference type="GO" id="GO:0005737">
    <property type="term" value="C:cytoplasm"/>
    <property type="evidence" value="ECO:0007669"/>
    <property type="project" value="TreeGrafter"/>
</dbReference>
<dbReference type="OrthoDB" id="26523at2759"/>
<keyword evidence="3" id="KW-0132">Cell division</keyword>
<keyword evidence="10" id="KW-1185">Reference proteome</keyword>
<feature type="compositionally biased region" description="Polar residues" evidence="7">
    <location>
        <begin position="707"/>
        <end position="720"/>
    </location>
</feature>
<feature type="compositionally biased region" description="Low complexity" evidence="7">
    <location>
        <begin position="261"/>
        <end position="276"/>
    </location>
</feature>
<dbReference type="PRINTS" id="PR00716">
    <property type="entry name" value="MPIPHPHTASE"/>
</dbReference>
<comment type="caution">
    <text evidence="9">The sequence shown here is derived from an EMBL/GenBank/DDBJ whole genome shotgun (WGS) entry which is preliminary data.</text>
</comment>
<keyword evidence="5" id="KW-0904">Protein phosphatase</keyword>
<comment type="similarity">
    <text evidence="1">Belongs to the MPI phosphatase family.</text>
</comment>
<evidence type="ECO:0000256" key="2">
    <source>
        <dbReference type="ARBA" id="ARBA00013064"/>
    </source>
</evidence>
<organism evidence="9 10">
    <name type="scientific">Polysphondylium violaceum</name>
    <dbReference type="NCBI Taxonomy" id="133409"/>
    <lineage>
        <taxon>Eukaryota</taxon>
        <taxon>Amoebozoa</taxon>
        <taxon>Evosea</taxon>
        <taxon>Eumycetozoa</taxon>
        <taxon>Dictyostelia</taxon>
        <taxon>Dictyosteliales</taxon>
        <taxon>Dictyosteliaceae</taxon>
        <taxon>Polysphondylium</taxon>
    </lineage>
</organism>
<dbReference type="SMART" id="SM00450">
    <property type="entry name" value="RHOD"/>
    <property type="match status" value="1"/>
</dbReference>
<feature type="region of interest" description="Disordered" evidence="7">
    <location>
        <begin position="471"/>
        <end position="514"/>
    </location>
</feature>
<dbReference type="GO" id="GO:0005634">
    <property type="term" value="C:nucleus"/>
    <property type="evidence" value="ECO:0007669"/>
    <property type="project" value="TreeGrafter"/>
</dbReference>
<reference evidence="9" key="1">
    <citation type="submission" date="2020-01" db="EMBL/GenBank/DDBJ databases">
        <title>Development of genomics and gene disruption for Polysphondylium violaceum indicates a role for the polyketide synthase stlB in stalk morphogenesis.</title>
        <authorList>
            <person name="Narita B."/>
            <person name="Kawabe Y."/>
            <person name="Kin K."/>
            <person name="Saito T."/>
            <person name="Gibbs R."/>
            <person name="Kuspa A."/>
            <person name="Muzny D."/>
            <person name="Queller D."/>
            <person name="Richards S."/>
            <person name="Strassman J."/>
            <person name="Sucgang R."/>
            <person name="Worley K."/>
            <person name="Schaap P."/>
        </authorList>
    </citation>
    <scope>NUCLEOTIDE SEQUENCE</scope>
    <source>
        <strain evidence="9">QSvi11</strain>
    </source>
</reference>
<accession>A0A8J4PXM6</accession>
<dbReference type="InterPro" id="IPR001763">
    <property type="entry name" value="Rhodanese-like_dom"/>
</dbReference>
<dbReference type="GO" id="GO:0051301">
    <property type="term" value="P:cell division"/>
    <property type="evidence" value="ECO:0007669"/>
    <property type="project" value="UniProtKB-KW"/>
</dbReference>
<dbReference type="AlphaFoldDB" id="A0A8J4PXM6"/>
<evidence type="ECO:0000256" key="1">
    <source>
        <dbReference type="ARBA" id="ARBA00011065"/>
    </source>
</evidence>
<evidence type="ECO:0000259" key="8">
    <source>
        <dbReference type="PROSITE" id="PS50206"/>
    </source>
</evidence>
<feature type="compositionally biased region" description="Polar residues" evidence="7">
    <location>
        <begin position="313"/>
        <end position="331"/>
    </location>
</feature>
<dbReference type="GO" id="GO:0004725">
    <property type="term" value="F:protein tyrosine phosphatase activity"/>
    <property type="evidence" value="ECO:0007669"/>
    <property type="project" value="UniProtKB-EC"/>
</dbReference>
<proteinExistence type="inferred from homology"/>
<evidence type="ECO:0000313" key="10">
    <source>
        <dbReference type="Proteomes" id="UP000695562"/>
    </source>
</evidence>
<dbReference type="PROSITE" id="PS50206">
    <property type="entry name" value="RHODANESE_3"/>
    <property type="match status" value="1"/>
</dbReference>
<dbReference type="PANTHER" id="PTHR10828:SF17">
    <property type="entry name" value="PROTEIN-TYROSINE-PHOSPHATASE"/>
    <property type="match status" value="1"/>
</dbReference>
<feature type="compositionally biased region" description="Polar residues" evidence="7">
    <location>
        <begin position="407"/>
        <end position="424"/>
    </location>
</feature>
<dbReference type="Gene3D" id="3.40.250.10">
    <property type="entry name" value="Rhodanese-like domain"/>
    <property type="match status" value="1"/>
</dbReference>
<dbReference type="EC" id="3.1.3.48" evidence="2"/>
<dbReference type="InterPro" id="IPR036873">
    <property type="entry name" value="Rhodanese-like_dom_sf"/>
</dbReference>
<keyword evidence="6" id="KW-0131">Cell cycle</keyword>
<feature type="region of interest" description="Disordered" evidence="7">
    <location>
        <begin position="1"/>
        <end position="24"/>
    </location>
</feature>
<feature type="compositionally biased region" description="Basic and acidic residues" evidence="7">
    <location>
        <begin position="685"/>
        <end position="699"/>
    </location>
</feature>
<dbReference type="EMBL" id="AJWJ01000109">
    <property type="protein sequence ID" value="KAF2075215.1"/>
    <property type="molecule type" value="Genomic_DNA"/>
</dbReference>
<dbReference type="InterPro" id="IPR000751">
    <property type="entry name" value="MPI_Phosphatase"/>
</dbReference>
<feature type="region of interest" description="Disordered" evidence="7">
    <location>
        <begin position="242"/>
        <end position="351"/>
    </location>
</feature>
<feature type="region of interest" description="Disordered" evidence="7">
    <location>
        <begin position="685"/>
        <end position="720"/>
    </location>
</feature>
<dbReference type="Pfam" id="PF00581">
    <property type="entry name" value="Rhodanese"/>
    <property type="match status" value="1"/>
</dbReference>
<dbReference type="SUPFAM" id="SSF52821">
    <property type="entry name" value="Rhodanese/Cell cycle control phosphatase"/>
    <property type="match status" value="1"/>
</dbReference>
<gene>
    <name evidence="9" type="ORF">CYY_003476</name>
</gene>
<evidence type="ECO:0000313" key="9">
    <source>
        <dbReference type="EMBL" id="KAF2075215.1"/>
    </source>
</evidence>
<name>A0A8J4PXM6_9MYCE</name>
<feature type="compositionally biased region" description="Pro residues" evidence="7">
    <location>
        <begin position="337"/>
        <end position="347"/>
    </location>
</feature>
<feature type="compositionally biased region" description="Pro residues" evidence="7">
    <location>
        <begin position="251"/>
        <end position="260"/>
    </location>
</feature>
<evidence type="ECO:0000256" key="5">
    <source>
        <dbReference type="ARBA" id="ARBA00022912"/>
    </source>
</evidence>
<dbReference type="GO" id="GO:0000086">
    <property type="term" value="P:G2/M transition of mitotic cell cycle"/>
    <property type="evidence" value="ECO:0007669"/>
    <property type="project" value="TreeGrafter"/>
</dbReference>
<evidence type="ECO:0000256" key="6">
    <source>
        <dbReference type="ARBA" id="ARBA00023306"/>
    </source>
</evidence>
<dbReference type="PANTHER" id="PTHR10828">
    <property type="entry name" value="M-PHASE INDUCER PHOSPHATASE DUAL SPECIFICITY PHOSPHATASE CDC25"/>
    <property type="match status" value="1"/>
</dbReference>
<feature type="region of interest" description="Disordered" evidence="7">
    <location>
        <begin position="383"/>
        <end position="424"/>
    </location>
</feature>
<protein>
    <recommendedName>
        <fullName evidence="2">protein-tyrosine-phosphatase</fullName>
        <ecNumber evidence="2">3.1.3.48</ecNumber>
    </recommendedName>
</protein>
<evidence type="ECO:0000256" key="7">
    <source>
        <dbReference type="SAM" id="MobiDB-lite"/>
    </source>
</evidence>
<feature type="compositionally biased region" description="Polar residues" evidence="7">
    <location>
        <begin position="277"/>
        <end position="297"/>
    </location>
</feature>
<keyword evidence="4" id="KW-0378">Hydrolase</keyword>
<dbReference type="GO" id="GO:0010971">
    <property type="term" value="P:positive regulation of G2/M transition of mitotic cell cycle"/>
    <property type="evidence" value="ECO:0007669"/>
    <property type="project" value="TreeGrafter"/>
</dbReference>
<dbReference type="Proteomes" id="UP000695562">
    <property type="component" value="Unassembled WGS sequence"/>
</dbReference>
<sequence>MGQNSETTLNLTVTSNTTNTTNTSTSTATKSFLILDKEANKENNINSGNITAFSPMVINHSSKKFGNGVSSPLSISLPNSGNNSNASSPIATNIFPLHNSASTIQQAPPPLFVSSPTASSTSLSSPNFVPINPFLPHAINKSNSDDSLNFLGGGASGAGDNNKPVKKKLRNSQSMFYTTFNHLSIHSQNNSLYQDSPLSRSTSDLSHYSYDIHDSDQFTIKSRPRTLTMESPRLRRLDFGSSKYSSNLSASPPPPPPPSPFLFDNNSNEDSANSASIGSPSTLSLSHPHNTTLYSSPPTSPYKFDGEAPPTPLQNSYQSPHQQRLFSSLGMSNYPSSPEPSPLPPTPIRSGAVDDAEAATNCLFSSAPPTPLCGDLSEQLLAKQHQDDDDSNSPNTSVDITPGSPYKTPSKSITTNTKSPINSSQSHSFVYPLKFKPIVQSPLSHSSDSITVKKRSRTFIDSRGDSHLHCSNNEGFSLYRPNKQSPDISSRPLPTISSNTIGEDNESLLSSSSTTITTTTTTDNINNHLLDGTEYKLMLNTCTGRPGFNNIAPEVLHQLITDNAQNIVVIDCRYSYEYNGGHVKNAINIPPLVSSENLLKMFFDTSLTSDKIIIFHCEFSSKRAPDCYNIFRDMDRRFNNYPTIQYPQIYLLSGGYKRFWETFPTSCDGGYTTMNDSRYTNEFKNEKKREEDLKKEEQRRKNKRSQSFHNFSAYTRSFNN</sequence>
<feature type="domain" description="Rhodanese" evidence="8">
    <location>
        <begin position="563"/>
        <end position="668"/>
    </location>
</feature>